<dbReference type="InterPro" id="IPR001173">
    <property type="entry name" value="Glyco_trans_2-like"/>
</dbReference>
<accession>A0A5B0WTZ1</accession>
<dbReference type="InterPro" id="IPR029044">
    <property type="entry name" value="Nucleotide-diphossugar_trans"/>
</dbReference>
<dbReference type="AlphaFoldDB" id="A0A5B0WTZ1"/>
<reference evidence="2 3" key="1">
    <citation type="submission" date="2019-09" db="EMBL/GenBank/DDBJ databases">
        <authorList>
            <person name="Chen X.-Y."/>
        </authorList>
    </citation>
    <scope>NUCLEOTIDE SEQUENCE [LARGE SCALE GENOMIC DNA]</scope>
    <source>
        <strain evidence="2 3">NY5</strain>
    </source>
</reference>
<dbReference type="CDD" id="cd04186">
    <property type="entry name" value="GT_2_like_c"/>
    <property type="match status" value="1"/>
</dbReference>
<protein>
    <submittedName>
        <fullName evidence="2">Glycosyltransferase family 2 protein</fullName>
    </submittedName>
</protein>
<dbReference type="PANTHER" id="PTHR43179:SF7">
    <property type="entry name" value="RHAMNOSYLTRANSFERASE WBBL"/>
    <property type="match status" value="1"/>
</dbReference>
<dbReference type="RefSeq" id="WP_149611849.1">
    <property type="nucleotide sequence ID" value="NZ_VTUX01000006.1"/>
</dbReference>
<dbReference type="GO" id="GO:0016740">
    <property type="term" value="F:transferase activity"/>
    <property type="evidence" value="ECO:0007669"/>
    <property type="project" value="UniProtKB-KW"/>
</dbReference>
<keyword evidence="2" id="KW-0808">Transferase</keyword>
<dbReference type="PANTHER" id="PTHR43179">
    <property type="entry name" value="RHAMNOSYLTRANSFERASE WBBL"/>
    <property type="match status" value="1"/>
</dbReference>
<feature type="domain" description="Glycosyltransferase 2-like" evidence="1">
    <location>
        <begin position="9"/>
        <end position="120"/>
    </location>
</feature>
<keyword evidence="3" id="KW-1185">Reference proteome</keyword>
<dbReference type="SUPFAM" id="SSF53448">
    <property type="entry name" value="Nucleotide-diphospho-sugar transferases"/>
    <property type="match status" value="1"/>
</dbReference>
<proteinExistence type="predicted"/>
<gene>
    <name evidence="2" type="ORF">F0M18_12800</name>
</gene>
<evidence type="ECO:0000313" key="3">
    <source>
        <dbReference type="Proteomes" id="UP000323708"/>
    </source>
</evidence>
<dbReference type="Proteomes" id="UP000323708">
    <property type="component" value="Unassembled WGS sequence"/>
</dbReference>
<sequence>MKAKTIDVSILIVSWNTIELVDSCLSSIEEQIGTDLAVETILVDNASADGTSALVKENYPDVLLIENTENVGFANAVNQAAREASGRYFFLLNSDAKLLDRKLPELVSLMDADDSIGVASGALEGRNHRRHMPCRAFPSLIDLVLSYTVDCVYQFQRGKPRSGQRREVAEYENGTKWCETDWIPGCYMLVRRDLMDADGLLDHRIFMYYEDTLLCHKAWDRGYRVVSVDTACVYHHSGASARQISTTTTCHSYKSSRIYVESLNGPRTLWWYERYNRGVWRLFISVFFILENVGLREKAQEKRALFSALLNIPRLT</sequence>
<organism evidence="2 3">
    <name type="scientific">Pseudohalioglobus sediminis</name>
    <dbReference type="NCBI Taxonomy" id="2606449"/>
    <lineage>
        <taxon>Bacteria</taxon>
        <taxon>Pseudomonadati</taxon>
        <taxon>Pseudomonadota</taxon>
        <taxon>Gammaproteobacteria</taxon>
        <taxon>Cellvibrionales</taxon>
        <taxon>Halieaceae</taxon>
        <taxon>Pseudohalioglobus</taxon>
    </lineage>
</organism>
<dbReference type="Gene3D" id="3.90.550.10">
    <property type="entry name" value="Spore Coat Polysaccharide Biosynthesis Protein SpsA, Chain A"/>
    <property type="match status" value="1"/>
</dbReference>
<dbReference type="Pfam" id="PF00535">
    <property type="entry name" value="Glycos_transf_2"/>
    <property type="match status" value="1"/>
</dbReference>
<dbReference type="EMBL" id="VTUX01000006">
    <property type="protein sequence ID" value="KAA1189948.1"/>
    <property type="molecule type" value="Genomic_DNA"/>
</dbReference>
<evidence type="ECO:0000313" key="2">
    <source>
        <dbReference type="EMBL" id="KAA1189948.1"/>
    </source>
</evidence>
<name>A0A5B0WTZ1_9GAMM</name>
<evidence type="ECO:0000259" key="1">
    <source>
        <dbReference type="Pfam" id="PF00535"/>
    </source>
</evidence>
<comment type="caution">
    <text evidence="2">The sequence shown here is derived from an EMBL/GenBank/DDBJ whole genome shotgun (WGS) entry which is preliminary data.</text>
</comment>